<evidence type="ECO:0000256" key="3">
    <source>
        <dbReference type="ARBA" id="ARBA00022807"/>
    </source>
</evidence>
<evidence type="ECO:0000313" key="5">
    <source>
        <dbReference type="EMBL" id="EMR08339.1"/>
    </source>
</evidence>
<dbReference type="Gene3D" id="3.40.50.12660">
    <property type="match status" value="1"/>
</dbReference>
<dbReference type="Pfam" id="PF00656">
    <property type="entry name" value="Peptidase_C14"/>
    <property type="match status" value="1"/>
</dbReference>
<dbReference type="HOGENOM" id="CLU_029389_3_1_1"/>
<dbReference type="GO" id="GO:0004197">
    <property type="term" value="F:cysteine-type endopeptidase activity"/>
    <property type="evidence" value="ECO:0007669"/>
    <property type="project" value="InterPro"/>
</dbReference>
<proteinExistence type="inferred from homology"/>
<dbReference type="OrthoDB" id="3223806at2759"/>
<dbReference type="OMA" id="MHRIMVT"/>
<dbReference type="PANTHER" id="PTHR48104">
    <property type="entry name" value="METACASPASE-4"/>
    <property type="match status" value="1"/>
</dbReference>
<dbReference type="GO" id="GO:0006915">
    <property type="term" value="P:apoptotic process"/>
    <property type="evidence" value="ECO:0007669"/>
    <property type="project" value="UniProtKB-KW"/>
</dbReference>
<evidence type="ECO:0000256" key="2">
    <source>
        <dbReference type="ARBA" id="ARBA00022703"/>
    </source>
</evidence>
<dbReference type="STRING" id="1069680.M7PD12"/>
<dbReference type="Proteomes" id="UP000011958">
    <property type="component" value="Unassembled WGS sequence"/>
</dbReference>
<gene>
    <name evidence="5" type="ORF">PNEG_03179</name>
</gene>
<dbReference type="InterPro" id="IPR011600">
    <property type="entry name" value="Pept_C14_caspase"/>
</dbReference>
<keyword evidence="3" id="KW-0645">Protease</keyword>
<evidence type="ECO:0000313" key="6">
    <source>
        <dbReference type="Proteomes" id="UP000011958"/>
    </source>
</evidence>
<evidence type="ECO:0000259" key="4">
    <source>
        <dbReference type="Pfam" id="PF00656"/>
    </source>
</evidence>
<evidence type="ECO:0000256" key="1">
    <source>
        <dbReference type="ARBA" id="ARBA00009005"/>
    </source>
</evidence>
<comment type="similarity">
    <text evidence="1">Belongs to the peptidase C14B family.</text>
</comment>
<feature type="domain" description="Peptidase C14 caspase" evidence="4">
    <location>
        <begin position="83"/>
        <end position="365"/>
    </location>
</feature>
<dbReference type="InterPro" id="IPR050452">
    <property type="entry name" value="Metacaspase"/>
</dbReference>
<keyword evidence="6" id="KW-1185">Reference proteome</keyword>
<sequence length="374" mass="42197">MSYPGSRYHKHHPNTPSCKNNYVYSGFASNMAPEAQRPYGYYNTAPNTSVVYQYGVPAHGNQVNMAGQMVYPYNFQYSNCSGKKKALFIGINYINTSRQLSGCINDVNNISQFIRERYSYHIDDMVFLTDNQTNPRSIPTKRNIIDAMSWLVKDARPNDSLFFHYSGHGGQIDDFDGDEEDGSDEVIYPVDFNRAGYITDDQMHNILVRPLPPGCRLTAIFDCCHSGSILDLPFTYSTEGKLKEQNLLSDSANKILREGPSARNMMGITSSIFKVFKRATGSDNSMQAKYAKASPADVIMFSGCKDSQTSVDTCIRNQATGAMSWAFKNALLKMPYQSYLQLLNSIRFELSQKYDQKPQLSCSHPIDLNRIFIL</sequence>
<dbReference type="VEuPathDB" id="FungiDB:PNEG_03179"/>
<dbReference type="PANTHER" id="PTHR48104:SF30">
    <property type="entry name" value="METACASPASE-1"/>
    <property type="match status" value="1"/>
</dbReference>
<keyword evidence="3" id="KW-0378">Hydrolase</keyword>
<dbReference type="eggNOG" id="KOG1546">
    <property type="taxonomic scope" value="Eukaryota"/>
</dbReference>
<dbReference type="EMBL" id="AFWA02000010">
    <property type="protein sequence ID" value="EMR08339.1"/>
    <property type="molecule type" value="Genomic_DNA"/>
</dbReference>
<dbReference type="GeneID" id="19896866"/>
<accession>M7PD12</accession>
<keyword evidence="3" id="KW-0788">Thiol protease</keyword>
<dbReference type="GO" id="GO:0006508">
    <property type="term" value="P:proteolysis"/>
    <property type="evidence" value="ECO:0007669"/>
    <property type="project" value="InterPro"/>
</dbReference>
<dbReference type="AlphaFoldDB" id="M7PD12"/>
<dbReference type="GO" id="GO:0005737">
    <property type="term" value="C:cytoplasm"/>
    <property type="evidence" value="ECO:0007669"/>
    <property type="project" value="TreeGrafter"/>
</dbReference>
<protein>
    <recommendedName>
        <fullName evidence="4">Peptidase C14 caspase domain-containing protein</fullName>
    </recommendedName>
</protein>
<comment type="caution">
    <text evidence="5">The sequence shown here is derived from an EMBL/GenBank/DDBJ whole genome shotgun (WGS) entry which is preliminary data.</text>
</comment>
<organism evidence="5 6">
    <name type="scientific">Pneumocystis murina (strain B123)</name>
    <name type="common">Mouse pneumocystis pneumonia agent</name>
    <name type="synonym">Pneumocystis carinii f. sp. muris</name>
    <dbReference type="NCBI Taxonomy" id="1069680"/>
    <lineage>
        <taxon>Eukaryota</taxon>
        <taxon>Fungi</taxon>
        <taxon>Dikarya</taxon>
        <taxon>Ascomycota</taxon>
        <taxon>Taphrinomycotina</taxon>
        <taxon>Pneumocystomycetes</taxon>
        <taxon>Pneumocystaceae</taxon>
        <taxon>Pneumocystis</taxon>
    </lineage>
</organism>
<keyword evidence="2" id="KW-0053">Apoptosis</keyword>
<dbReference type="SUPFAM" id="SSF52129">
    <property type="entry name" value="Caspase-like"/>
    <property type="match status" value="1"/>
</dbReference>
<dbReference type="RefSeq" id="XP_007875242.1">
    <property type="nucleotide sequence ID" value="XM_007877051.1"/>
</dbReference>
<reference evidence="6" key="1">
    <citation type="journal article" date="2016" name="Nat. Commun.">
        <title>Genome analysis of three Pneumocystis species reveals adaptation mechanisms to life exclusively in mammalian hosts.</title>
        <authorList>
            <person name="Ma L."/>
            <person name="Chen Z."/>
            <person name="Huang D.W."/>
            <person name="Kutty G."/>
            <person name="Ishihara M."/>
            <person name="Wang H."/>
            <person name="Abouelleil A."/>
            <person name="Bishop L."/>
            <person name="Davey E."/>
            <person name="Deng R."/>
            <person name="Deng X."/>
            <person name="Fan L."/>
            <person name="Fantoni G."/>
            <person name="Fitzgerald M."/>
            <person name="Gogineni E."/>
            <person name="Goldberg J.M."/>
            <person name="Handley G."/>
            <person name="Hu X."/>
            <person name="Huber C."/>
            <person name="Jiao X."/>
            <person name="Jones K."/>
            <person name="Levin J.Z."/>
            <person name="Liu Y."/>
            <person name="Macdonald P."/>
            <person name="Melnikov A."/>
            <person name="Raley C."/>
            <person name="Sassi M."/>
            <person name="Sherman B.T."/>
            <person name="Song X."/>
            <person name="Sykes S."/>
            <person name="Tran B."/>
            <person name="Walsh L."/>
            <person name="Xia Y."/>
            <person name="Yang J."/>
            <person name="Young S."/>
            <person name="Zeng Q."/>
            <person name="Zheng X."/>
            <person name="Stephens R."/>
            <person name="Nusbaum C."/>
            <person name="Birren B.W."/>
            <person name="Azadi P."/>
            <person name="Lempicki R.A."/>
            <person name="Cuomo C.A."/>
            <person name="Kovacs J.A."/>
        </authorList>
    </citation>
    <scope>NUCLEOTIDE SEQUENCE [LARGE SCALE GENOMIC DNA]</scope>
    <source>
        <strain evidence="6">B123</strain>
    </source>
</reference>
<name>M7PD12_PNEMU</name>
<dbReference type="InterPro" id="IPR029030">
    <property type="entry name" value="Caspase-like_dom_sf"/>
</dbReference>